<gene>
    <name evidence="1" type="ORF">PR048_011325</name>
</gene>
<name>A0ABQ9HLU4_9NEOP</name>
<dbReference type="EMBL" id="JARBHB010000004">
    <property type="protein sequence ID" value="KAJ8885129.1"/>
    <property type="molecule type" value="Genomic_DNA"/>
</dbReference>
<reference evidence="1 2" key="1">
    <citation type="submission" date="2023-02" db="EMBL/GenBank/DDBJ databases">
        <title>LHISI_Scaffold_Assembly.</title>
        <authorList>
            <person name="Stuart O.P."/>
            <person name="Cleave R."/>
            <person name="Magrath M.J.L."/>
            <person name="Mikheyev A.S."/>
        </authorList>
    </citation>
    <scope>NUCLEOTIDE SEQUENCE [LARGE SCALE GENOMIC DNA]</scope>
    <source>
        <strain evidence="1">Daus_M_001</strain>
        <tissue evidence="1">Leg muscle</tissue>
    </source>
</reference>
<keyword evidence="2" id="KW-1185">Reference proteome</keyword>
<sequence length="186" mass="21852">MQKLQIENSEMITSHRISKQPVPYFHYWKNLTDIERICKPFNHILNVTFDELNSHIEGVTSNDTTKRLLIMDEVELPAKKMKPNLKRTSRACNKSSAKEYLKNQVVDNTLLMNHFLGMEDEEEAMQMVKNHSSSLEMPMALSNLMQLEAKKKMSHKPKRQILQIETFIIEKEYLFKKMSSYDEPTS</sequence>
<comment type="caution">
    <text evidence="1">The sequence shown here is derived from an EMBL/GenBank/DDBJ whole genome shotgun (WGS) entry which is preliminary data.</text>
</comment>
<organism evidence="1 2">
    <name type="scientific">Dryococelus australis</name>
    <dbReference type="NCBI Taxonomy" id="614101"/>
    <lineage>
        <taxon>Eukaryota</taxon>
        <taxon>Metazoa</taxon>
        <taxon>Ecdysozoa</taxon>
        <taxon>Arthropoda</taxon>
        <taxon>Hexapoda</taxon>
        <taxon>Insecta</taxon>
        <taxon>Pterygota</taxon>
        <taxon>Neoptera</taxon>
        <taxon>Polyneoptera</taxon>
        <taxon>Phasmatodea</taxon>
        <taxon>Verophasmatodea</taxon>
        <taxon>Anareolatae</taxon>
        <taxon>Phasmatidae</taxon>
        <taxon>Eurycanthinae</taxon>
        <taxon>Dryococelus</taxon>
    </lineage>
</organism>
<feature type="non-terminal residue" evidence="1">
    <location>
        <position position="186"/>
    </location>
</feature>
<proteinExistence type="predicted"/>
<evidence type="ECO:0000313" key="2">
    <source>
        <dbReference type="Proteomes" id="UP001159363"/>
    </source>
</evidence>
<protein>
    <submittedName>
        <fullName evidence="1">Uncharacterized protein</fullName>
    </submittedName>
</protein>
<dbReference type="Proteomes" id="UP001159363">
    <property type="component" value="Chromosome X"/>
</dbReference>
<evidence type="ECO:0000313" key="1">
    <source>
        <dbReference type="EMBL" id="KAJ8885129.1"/>
    </source>
</evidence>
<accession>A0ABQ9HLU4</accession>